<gene>
    <name evidence="1" type="ORF">CY34DRAFT_108553</name>
</gene>
<reference evidence="1 2" key="1">
    <citation type="submission" date="2014-04" db="EMBL/GenBank/DDBJ databases">
        <authorList>
            <consortium name="DOE Joint Genome Institute"/>
            <person name="Kuo A."/>
            <person name="Ruytinx J."/>
            <person name="Rineau F."/>
            <person name="Colpaert J."/>
            <person name="Kohler A."/>
            <person name="Nagy L.G."/>
            <person name="Floudas D."/>
            <person name="Copeland A."/>
            <person name="Barry K.W."/>
            <person name="Cichocki N."/>
            <person name="Veneault-Fourrey C."/>
            <person name="LaButti K."/>
            <person name="Lindquist E.A."/>
            <person name="Lipzen A."/>
            <person name="Lundell T."/>
            <person name="Morin E."/>
            <person name="Murat C."/>
            <person name="Sun H."/>
            <person name="Tunlid A."/>
            <person name="Henrissat B."/>
            <person name="Grigoriev I.V."/>
            <person name="Hibbett D.S."/>
            <person name="Martin F."/>
            <person name="Nordberg H.P."/>
            <person name="Cantor M.N."/>
            <person name="Hua S.X."/>
        </authorList>
    </citation>
    <scope>NUCLEOTIDE SEQUENCE [LARGE SCALE GENOMIC DNA]</scope>
    <source>
        <strain evidence="1 2">UH-Slu-Lm8-n1</strain>
    </source>
</reference>
<protein>
    <submittedName>
        <fullName evidence="1">Uncharacterized protein</fullName>
    </submittedName>
</protein>
<evidence type="ECO:0000313" key="2">
    <source>
        <dbReference type="Proteomes" id="UP000054485"/>
    </source>
</evidence>
<dbReference type="EMBL" id="KN835378">
    <property type="protein sequence ID" value="KIK38721.1"/>
    <property type="molecule type" value="Genomic_DNA"/>
</dbReference>
<dbReference type="InParanoid" id="A0A0D0AAA2"/>
<proteinExistence type="predicted"/>
<reference evidence="2" key="2">
    <citation type="submission" date="2015-01" db="EMBL/GenBank/DDBJ databases">
        <title>Evolutionary Origins and Diversification of the Mycorrhizal Mutualists.</title>
        <authorList>
            <consortium name="DOE Joint Genome Institute"/>
            <consortium name="Mycorrhizal Genomics Consortium"/>
            <person name="Kohler A."/>
            <person name="Kuo A."/>
            <person name="Nagy L.G."/>
            <person name="Floudas D."/>
            <person name="Copeland A."/>
            <person name="Barry K.W."/>
            <person name="Cichocki N."/>
            <person name="Veneault-Fourrey C."/>
            <person name="LaButti K."/>
            <person name="Lindquist E.A."/>
            <person name="Lipzen A."/>
            <person name="Lundell T."/>
            <person name="Morin E."/>
            <person name="Murat C."/>
            <person name="Riley R."/>
            <person name="Ohm R."/>
            <person name="Sun H."/>
            <person name="Tunlid A."/>
            <person name="Henrissat B."/>
            <person name="Grigoriev I.V."/>
            <person name="Hibbett D.S."/>
            <person name="Martin F."/>
        </authorList>
    </citation>
    <scope>NUCLEOTIDE SEQUENCE [LARGE SCALE GENOMIC DNA]</scope>
    <source>
        <strain evidence="2">UH-Slu-Lm8-n1</strain>
    </source>
</reference>
<evidence type="ECO:0000313" key="1">
    <source>
        <dbReference type="EMBL" id="KIK38721.1"/>
    </source>
</evidence>
<keyword evidence="2" id="KW-1185">Reference proteome</keyword>
<sequence>MAMLGAARRMFEVLAPGSIIMHCSLTFVWPDESGQVVHRDTEGLTGYWSQERRSEMTKTGPAMKSALSAVLVTLKRAASIALPDDSGEMAIIVAGVDGYKSSLTQAWARLAHAMIGPSLGRPYVLRNRLGHLEFMPLGRRFKEWCKPTPESDASPHTAVSYTYGTSSESMVAVRGDWKNAVGVGFKHIPTVAFDMLRWRAFRLLSYMSITGRSVRALILILG</sequence>
<accession>A0A0D0AAA2</accession>
<dbReference type="AlphaFoldDB" id="A0A0D0AAA2"/>
<organism evidence="1 2">
    <name type="scientific">Suillus luteus UH-Slu-Lm8-n1</name>
    <dbReference type="NCBI Taxonomy" id="930992"/>
    <lineage>
        <taxon>Eukaryota</taxon>
        <taxon>Fungi</taxon>
        <taxon>Dikarya</taxon>
        <taxon>Basidiomycota</taxon>
        <taxon>Agaricomycotina</taxon>
        <taxon>Agaricomycetes</taxon>
        <taxon>Agaricomycetidae</taxon>
        <taxon>Boletales</taxon>
        <taxon>Suillineae</taxon>
        <taxon>Suillaceae</taxon>
        <taxon>Suillus</taxon>
    </lineage>
</organism>
<name>A0A0D0AAA2_9AGAM</name>
<dbReference type="HOGENOM" id="CLU_1246078_0_0_1"/>
<dbReference type="Proteomes" id="UP000054485">
    <property type="component" value="Unassembled WGS sequence"/>
</dbReference>